<dbReference type="InterPro" id="IPR039274">
    <property type="entry name" value="FPF1"/>
</dbReference>
<evidence type="ECO:0000256" key="1">
    <source>
        <dbReference type="ARBA" id="ARBA00008013"/>
    </source>
</evidence>
<protein>
    <recommendedName>
        <fullName evidence="3">Flowering-promoting factor 1-like protein 1</fullName>
    </recommendedName>
</protein>
<dbReference type="STRING" id="4555.A0A368S5U8"/>
<reference evidence="2" key="1">
    <citation type="journal article" date="2012" name="Nat. Biotechnol.">
        <title>Reference genome sequence of the model plant Setaria.</title>
        <authorList>
            <person name="Bennetzen J.L."/>
            <person name="Schmutz J."/>
            <person name="Wang H."/>
            <person name="Percifield R."/>
            <person name="Hawkins J."/>
            <person name="Pontaroli A.C."/>
            <person name="Estep M."/>
            <person name="Feng L."/>
            <person name="Vaughn J.N."/>
            <person name="Grimwood J."/>
            <person name="Jenkins J."/>
            <person name="Barry K."/>
            <person name="Lindquist E."/>
            <person name="Hellsten U."/>
            <person name="Deshpande S."/>
            <person name="Wang X."/>
            <person name="Wu X."/>
            <person name="Mitros T."/>
            <person name="Triplett J."/>
            <person name="Yang X."/>
            <person name="Ye C.Y."/>
            <person name="Mauro-Herrera M."/>
            <person name="Wang L."/>
            <person name="Li P."/>
            <person name="Sharma M."/>
            <person name="Sharma R."/>
            <person name="Ronald P.C."/>
            <person name="Panaud O."/>
            <person name="Kellogg E.A."/>
            <person name="Brutnell T.P."/>
            <person name="Doust A.N."/>
            <person name="Tuskan G.A."/>
            <person name="Rokhsar D."/>
            <person name="Devos K.M."/>
        </authorList>
    </citation>
    <scope>NUCLEOTIDE SEQUENCE [LARGE SCALE GENOMIC DNA]</scope>
    <source>
        <strain evidence="2">Yugu1</strain>
    </source>
</reference>
<dbReference type="EMBL" id="CM003535">
    <property type="protein sequence ID" value="RCV37815.1"/>
    <property type="molecule type" value="Genomic_DNA"/>
</dbReference>
<evidence type="ECO:0000313" key="2">
    <source>
        <dbReference type="EMBL" id="RCV37815.1"/>
    </source>
</evidence>
<proteinExistence type="inferred from homology"/>
<dbReference type="AlphaFoldDB" id="A0A368S5U8"/>
<dbReference type="OrthoDB" id="612242at2759"/>
<sequence length="109" mass="12176">MSGVWEFKNGVVRLLEKTTKQAGAAPCEGKKALVHTPSGQTVASHEALQRCLQQLGWERYYEDPALVQFHRRSSVDLISLPADFARVGAVHMYDIVVKNRDYFTVVDAA</sequence>
<comment type="similarity">
    <text evidence="1">Belongs to the FPF1 family.</text>
</comment>
<reference evidence="2" key="2">
    <citation type="submission" date="2015-07" db="EMBL/GenBank/DDBJ databases">
        <authorList>
            <person name="Noorani M."/>
        </authorList>
    </citation>
    <scope>NUCLEOTIDE SEQUENCE</scope>
    <source>
        <strain evidence="2">Yugu1</strain>
    </source>
</reference>
<dbReference type="GO" id="GO:0009909">
    <property type="term" value="P:regulation of flower development"/>
    <property type="evidence" value="ECO:0007669"/>
    <property type="project" value="InterPro"/>
</dbReference>
<accession>A0A368S5U8</accession>
<name>A0A368S5U8_SETIT</name>
<dbReference type="PANTHER" id="PTHR33433">
    <property type="entry name" value="FLOWERING-PROMOTING FACTOR 1-LIKE PROTEIN 1"/>
    <property type="match status" value="1"/>
</dbReference>
<dbReference type="KEGG" id="sita:101784542"/>
<organism evidence="2">
    <name type="scientific">Setaria italica</name>
    <name type="common">Foxtail millet</name>
    <name type="synonym">Panicum italicum</name>
    <dbReference type="NCBI Taxonomy" id="4555"/>
    <lineage>
        <taxon>Eukaryota</taxon>
        <taxon>Viridiplantae</taxon>
        <taxon>Streptophyta</taxon>
        <taxon>Embryophyta</taxon>
        <taxon>Tracheophyta</taxon>
        <taxon>Spermatophyta</taxon>
        <taxon>Magnoliopsida</taxon>
        <taxon>Liliopsida</taxon>
        <taxon>Poales</taxon>
        <taxon>Poaceae</taxon>
        <taxon>PACMAD clade</taxon>
        <taxon>Panicoideae</taxon>
        <taxon>Panicodae</taxon>
        <taxon>Paniceae</taxon>
        <taxon>Cenchrinae</taxon>
        <taxon>Setaria</taxon>
    </lineage>
</organism>
<gene>
    <name evidence="2" type="ORF">SETIT_8G092700v2</name>
</gene>
<evidence type="ECO:0008006" key="3">
    <source>
        <dbReference type="Google" id="ProtNLM"/>
    </source>
</evidence>